<evidence type="ECO:0000313" key="2">
    <source>
        <dbReference type="Proteomes" id="UP001497700"/>
    </source>
</evidence>
<accession>A0ACB9YVZ4</accession>
<protein>
    <submittedName>
        <fullName evidence="1">Uncharacterized protein</fullName>
    </submittedName>
</protein>
<name>A0ACB9YVZ4_9PEZI</name>
<gene>
    <name evidence="1" type="ORF">F4820DRAFT_459544</name>
</gene>
<proteinExistence type="predicted"/>
<sequence>MGVESLSTGKLRLTRPIIQNTSMGMILFCLPGIYLALTGLGAGGGQPSSTQVVSLTNAILYGVYTVGAGSEVPSSTSCVQNGPCIAIGGIGYPFYVGSLWYYDRIGHEAFPLFGKSVRDWCGRAPASSNSHMPKRRTRQRCYITYQWVLTSSGSTVGALIAFGINYDKQEATGVSTSVYVAFIVIMCLAICLDLLLIVDPRDVVRDDGRHIAIFKEPQLLDEMRGILAVLLDPKIIILIPAMFVGDMCLALTSSINAYYFNLRTRSLNNLLFQAVMIPSPIALSYIMDSQKIRSRRAKGFLGTAAVGAVTLGATAGLLAWIVRNGVDDQRSIAPAVDWTDAAFAAGFVLYLLFGVVFACFQIAVQWTLASLTNEPALCARYAGAFKGTFGLGMCASFVVDARGVGYRDQTVVQLALYVVGLACLAYVIAVHVRDTNYFLEDTVIVPASVEEKLAVEAVGSEEINQMSKIVDEQGVEPWASRMQSEHSTTELHAHYGMEKNLCYRF</sequence>
<keyword evidence="2" id="KW-1185">Reference proteome</keyword>
<organism evidence="1 2">
    <name type="scientific">Hypoxylon rubiginosum</name>
    <dbReference type="NCBI Taxonomy" id="110542"/>
    <lineage>
        <taxon>Eukaryota</taxon>
        <taxon>Fungi</taxon>
        <taxon>Dikarya</taxon>
        <taxon>Ascomycota</taxon>
        <taxon>Pezizomycotina</taxon>
        <taxon>Sordariomycetes</taxon>
        <taxon>Xylariomycetidae</taxon>
        <taxon>Xylariales</taxon>
        <taxon>Hypoxylaceae</taxon>
        <taxon>Hypoxylon</taxon>
    </lineage>
</organism>
<reference evidence="1 2" key="1">
    <citation type="journal article" date="2022" name="New Phytol.">
        <title>Ecological generalism drives hyperdiversity of secondary metabolite gene clusters in xylarialean endophytes.</title>
        <authorList>
            <person name="Franco M.E.E."/>
            <person name="Wisecaver J.H."/>
            <person name="Arnold A.E."/>
            <person name="Ju Y.M."/>
            <person name="Slot J.C."/>
            <person name="Ahrendt S."/>
            <person name="Moore L.P."/>
            <person name="Eastman K.E."/>
            <person name="Scott K."/>
            <person name="Konkel Z."/>
            <person name="Mondo S.J."/>
            <person name="Kuo A."/>
            <person name="Hayes R.D."/>
            <person name="Haridas S."/>
            <person name="Andreopoulos B."/>
            <person name="Riley R."/>
            <person name="LaButti K."/>
            <person name="Pangilinan J."/>
            <person name="Lipzen A."/>
            <person name="Amirebrahimi M."/>
            <person name="Yan J."/>
            <person name="Adam C."/>
            <person name="Keymanesh K."/>
            <person name="Ng V."/>
            <person name="Louie K."/>
            <person name="Northen T."/>
            <person name="Drula E."/>
            <person name="Henrissat B."/>
            <person name="Hsieh H.M."/>
            <person name="Youens-Clark K."/>
            <person name="Lutzoni F."/>
            <person name="Miadlikowska J."/>
            <person name="Eastwood D.C."/>
            <person name="Hamelin R.C."/>
            <person name="Grigoriev I.V."/>
            <person name="U'Ren J.M."/>
        </authorList>
    </citation>
    <scope>NUCLEOTIDE SEQUENCE [LARGE SCALE GENOMIC DNA]</scope>
    <source>
        <strain evidence="1 2">CBS 119005</strain>
    </source>
</reference>
<dbReference type="Proteomes" id="UP001497700">
    <property type="component" value="Unassembled WGS sequence"/>
</dbReference>
<evidence type="ECO:0000313" key="1">
    <source>
        <dbReference type="EMBL" id="KAI4863371.1"/>
    </source>
</evidence>
<dbReference type="EMBL" id="MU393505">
    <property type="protein sequence ID" value="KAI4863371.1"/>
    <property type="molecule type" value="Genomic_DNA"/>
</dbReference>
<comment type="caution">
    <text evidence="1">The sequence shown here is derived from an EMBL/GenBank/DDBJ whole genome shotgun (WGS) entry which is preliminary data.</text>
</comment>